<evidence type="ECO:0000256" key="6">
    <source>
        <dbReference type="SAM" id="MobiDB-lite"/>
    </source>
</evidence>
<feature type="transmembrane region" description="Helical" evidence="7">
    <location>
        <begin position="36"/>
        <end position="58"/>
    </location>
</feature>
<evidence type="ECO:0000256" key="3">
    <source>
        <dbReference type="ARBA" id="ARBA00022692"/>
    </source>
</evidence>
<proteinExistence type="predicted"/>
<feature type="transmembrane region" description="Helical" evidence="7">
    <location>
        <begin position="128"/>
        <end position="150"/>
    </location>
</feature>
<evidence type="ECO:0000256" key="2">
    <source>
        <dbReference type="ARBA" id="ARBA00022475"/>
    </source>
</evidence>
<accession>A0ABU6JS44</accession>
<dbReference type="InterPro" id="IPR020846">
    <property type="entry name" value="MFS_dom"/>
</dbReference>
<comment type="caution">
    <text evidence="9">The sequence shown here is derived from an EMBL/GenBank/DDBJ whole genome shotgun (WGS) entry which is preliminary data.</text>
</comment>
<sequence length="436" mass="44493">MPAVISIFAFCAFAIGFTEFISIGLAASLADSLQSSAAQVGLAVTLYAAGVAIGAPVLTALASGWGRKRLLLAAMLVFTAGNVLAALSTQLPLLLAARLLSGLAHGVFFATASGVATRLVAPERAGAALSLVFGGVTVAMALGVPAGAWLGSVLPWQWIFALIALCGLAGALGVARWMPAGAGDSAGGGWRQLSVLFDRRLLAGASLPLLSYTGSFVVYTFIAPLLLQVTHADIRGVSAILLAYGIGAAIGNVAGGRMTDRIGMDRAALWLLAGIAAVLALIGLAQGSFPLMAALVLGLGLTTYGTIPPLQARILGLARRHRPQAADVASGLNIAAFNTGVVAGSMLGAASLESWGLTSLAWVGLSAALLALLALVWQRRLPSMRFAAPASAGYGDPDAAGGLRRDLAADTKRIEPDRDRDDPHRPDAKAPLRKLP</sequence>
<feature type="transmembrane region" description="Helical" evidence="7">
    <location>
        <begin position="267"/>
        <end position="285"/>
    </location>
</feature>
<feature type="transmembrane region" description="Helical" evidence="7">
    <location>
        <begin position="328"/>
        <end position="349"/>
    </location>
</feature>
<dbReference type="EMBL" id="JAYWTM010000007">
    <property type="protein sequence ID" value="MEC5343101.1"/>
    <property type="molecule type" value="Genomic_DNA"/>
</dbReference>
<feature type="transmembrane region" description="Helical" evidence="7">
    <location>
        <begin position="95"/>
        <end position="116"/>
    </location>
</feature>
<evidence type="ECO:0000256" key="7">
    <source>
        <dbReference type="SAM" id="Phobius"/>
    </source>
</evidence>
<feature type="transmembrane region" description="Helical" evidence="7">
    <location>
        <begin position="70"/>
        <end position="89"/>
    </location>
</feature>
<evidence type="ECO:0000256" key="4">
    <source>
        <dbReference type="ARBA" id="ARBA00022989"/>
    </source>
</evidence>
<keyword evidence="5 7" id="KW-0472">Membrane</keyword>
<feature type="transmembrane region" description="Helical" evidence="7">
    <location>
        <begin position="156"/>
        <end position="175"/>
    </location>
</feature>
<name>A0ABU6JS44_9GAMM</name>
<keyword evidence="2" id="KW-1003">Cell membrane</keyword>
<dbReference type="InterPro" id="IPR011701">
    <property type="entry name" value="MFS"/>
</dbReference>
<dbReference type="Gene3D" id="1.20.1250.20">
    <property type="entry name" value="MFS general substrate transporter like domains"/>
    <property type="match status" value="2"/>
</dbReference>
<evidence type="ECO:0000256" key="1">
    <source>
        <dbReference type="ARBA" id="ARBA00004651"/>
    </source>
</evidence>
<dbReference type="InterPro" id="IPR036259">
    <property type="entry name" value="MFS_trans_sf"/>
</dbReference>
<reference evidence="9 10" key="1">
    <citation type="journal article" date="2017" name="Int. J. Syst. Evol. Microbiol.">
        <title>Brenneria populi subsp. brevivirga subsp. nov. isolated from symptomatic bark of Populus x euramericana canker, and description of Brenneria populi subsp. populi subsp. nov.</title>
        <authorList>
            <person name="Zheng M.H."/>
            <person name="Piao C.G."/>
            <person name="Xue H."/>
            <person name="Guo M.W."/>
            <person name="Li Y."/>
        </authorList>
    </citation>
    <scope>NUCLEOTIDE SEQUENCE [LARGE SCALE GENOMIC DNA]</scope>
    <source>
        <strain evidence="9 10">D9-5</strain>
    </source>
</reference>
<feature type="transmembrane region" description="Helical" evidence="7">
    <location>
        <begin position="355"/>
        <end position="377"/>
    </location>
</feature>
<comment type="subcellular location">
    <subcellularLocation>
        <location evidence="1">Cell membrane</location>
        <topology evidence="1">Multi-pass membrane protein</topology>
    </subcellularLocation>
</comment>
<organism evidence="9 10">
    <name type="scientific">Brenneria populi</name>
    <dbReference type="NCBI Taxonomy" id="1505588"/>
    <lineage>
        <taxon>Bacteria</taxon>
        <taxon>Pseudomonadati</taxon>
        <taxon>Pseudomonadota</taxon>
        <taxon>Gammaproteobacteria</taxon>
        <taxon>Enterobacterales</taxon>
        <taxon>Pectobacteriaceae</taxon>
        <taxon>Brenneria</taxon>
    </lineage>
</organism>
<keyword evidence="10" id="KW-1185">Reference proteome</keyword>
<keyword evidence="4 7" id="KW-1133">Transmembrane helix</keyword>
<protein>
    <submittedName>
        <fullName evidence="9">MFS transporter</fullName>
    </submittedName>
</protein>
<feature type="region of interest" description="Disordered" evidence="6">
    <location>
        <begin position="392"/>
        <end position="436"/>
    </location>
</feature>
<evidence type="ECO:0000259" key="8">
    <source>
        <dbReference type="PROSITE" id="PS50850"/>
    </source>
</evidence>
<feature type="compositionally biased region" description="Basic and acidic residues" evidence="6">
    <location>
        <begin position="403"/>
        <end position="430"/>
    </location>
</feature>
<feature type="domain" description="Major facilitator superfamily (MFS) profile" evidence="8">
    <location>
        <begin position="4"/>
        <end position="382"/>
    </location>
</feature>
<dbReference type="RefSeq" id="WP_327618082.1">
    <property type="nucleotide sequence ID" value="NZ_JAYWTM010000007.1"/>
</dbReference>
<dbReference type="InterPro" id="IPR050189">
    <property type="entry name" value="MFS_Efflux_Transporters"/>
</dbReference>
<feature type="transmembrane region" description="Helical" evidence="7">
    <location>
        <begin position="201"/>
        <end position="222"/>
    </location>
</feature>
<evidence type="ECO:0000313" key="10">
    <source>
        <dbReference type="Proteomes" id="UP001309705"/>
    </source>
</evidence>
<dbReference type="PANTHER" id="PTHR43124:SF8">
    <property type="entry name" value="INNER MEMBRANE TRANSPORT PROTEIN YDHP"/>
    <property type="match status" value="1"/>
</dbReference>
<dbReference type="Proteomes" id="UP001309705">
    <property type="component" value="Unassembled WGS sequence"/>
</dbReference>
<feature type="transmembrane region" description="Helical" evidence="7">
    <location>
        <begin position="291"/>
        <end position="307"/>
    </location>
</feature>
<dbReference type="PROSITE" id="PS50850">
    <property type="entry name" value="MFS"/>
    <property type="match status" value="1"/>
</dbReference>
<dbReference type="CDD" id="cd17324">
    <property type="entry name" value="MFS_NepI_like"/>
    <property type="match status" value="1"/>
</dbReference>
<gene>
    <name evidence="9" type="ORF">VSX58_10910</name>
</gene>
<keyword evidence="3 7" id="KW-0812">Transmembrane</keyword>
<dbReference type="SUPFAM" id="SSF103473">
    <property type="entry name" value="MFS general substrate transporter"/>
    <property type="match status" value="1"/>
</dbReference>
<feature type="transmembrane region" description="Helical" evidence="7">
    <location>
        <begin position="234"/>
        <end position="255"/>
    </location>
</feature>
<dbReference type="Pfam" id="PF07690">
    <property type="entry name" value="MFS_1"/>
    <property type="match status" value="2"/>
</dbReference>
<evidence type="ECO:0000256" key="5">
    <source>
        <dbReference type="ARBA" id="ARBA00023136"/>
    </source>
</evidence>
<evidence type="ECO:0000313" key="9">
    <source>
        <dbReference type="EMBL" id="MEC5343101.1"/>
    </source>
</evidence>
<dbReference type="PANTHER" id="PTHR43124">
    <property type="entry name" value="PURINE EFFLUX PUMP PBUE"/>
    <property type="match status" value="1"/>
</dbReference>